<sequence length="367" mass="41467" precursor="true">MEECALLLLLLGAAASTGLSPPQNLGLQTLNTQYVLHWDWPGNQSAVNQSVRFTAQYMSEFRSRRAEHMQKWLTVCEDVEEQRCDFTHAGLFYLGIYLLRVRANTREQASNWTQISFCPDKHAALGPPSSVTLRSVRGVLEMVMADPLSSTNESMKTLVQDMYYLIQYWRQADDTRQAKELRTPNNLVVLPDLARWSVYCVRVQSRYDFENKSSVFSDTHCAQTEGQTAVWLILLYFLLALVLVFLLVLLLFLCSYRTFQTFKSVCRPSAQLPAHIQELWLSDADTPQILLSKECVCEHMDVALVCAVDTHIPEEPQDSGGSSSDTHSSGDSGVYSEEDSATHTHSHSLSLKNTHTHDHTLLLTDTL</sequence>
<dbReference type="GO" id="GO:0004904">
    <property type="term" value="F:interferon receptor activity"/>
    <property type="evidence" value="ECO:0000316"/>
    <property type="project" value="ZFIN"/>
</dbReference>
<reference evidence="11" key="13">
    <citation type="submission" date="2025-04" db="UniProtKB">
        <authorList>
            <consortium name="RefSeq"/>
        </authorList>
    </citation>
    <scope>IDENTIFICATION</scope>
</reference>
<reference evidence="11" key="4">
    <citation type="journal article" date="2009" name="PLoS ONE">
        <title>The role of genomic data in the discovery, annotation and evolutionary interpretation of the interferon-lambda family.</title>
        <authorList>
            <person name="Fox B.A."/>
            <person name="Sheppard P.O."/>
            <person name="O'Hara P.J."/>
        </authorList>
    </citation>
    <scope>NUCLEOTIDE SEQUENCE</scope>
</reference>
<proteinExistence type="inferred from homology"/>
<dbReference type="PaxDb" id="7955-ENSDARP00000054593"/>
<evidence type="ECO:0000256" key="1">
    <source>
        <dbReference type="ARBA" id="ARBA00004162"/>
    </source>
</evidence>
<dbReference type="InterPro" id="IPR003961">
    <property type="entry name" value="FN3_dom"/>
</dbReference>
<evidence type="ECO:0000259" key="9">
    <source>
        <dbReference type="Pfam" id="PF09294"/>
    </source>
</evidence>
<feature type="compositionally biased region" description="Low complexity" evidence="5">
    <location>
        <begin position="318"/>
        <end position="333"/>
    </location>
</feature>
<feature type="chain" id="PRO_5035034369" evidence="7 11">
    <location>
        <begin position="19"/>
        <end position="367"/>
    </location>
</feature>
<keyword evidence="6" id="KW-0472">Membrane</keyword>
<name>A0A8M1N7Q2_DANRE</name>
<keyword evidence="7 11" id="KW-0732">Signal</keyword>
<dbReference type="InterPro" id="IPR015373">
    <property type="entry name" value="Interferon/interleukin_rcp_dom"/>
</dbReference>
<keyword evidence="6" id="KW-1133">Transmembrane helix</keyword>
<dbReference type="PANTHER" id="PTHR20859">
    <property type="entry name" value="INTERFERON/INTERLEUKIN RECEPTOR"/>
    <property type="match status" value="1"/>
</dbReference>
<comment type="subunit">
    <text evidence="4">Heterodimer with IFNAR2; forming the receptor for type I interferon.</text>
</comment>
<dbReference type="eggNOG" id="ENOG502S2QA">
    <property type="taxonomic scope" value="Eukaryota"/>
</dbReference>
<dbReference type="AGR" id="ZFIN:ZDB-GENE-050909-1"/>
<reference evidence="11" key="12">
    <citation type="journal article" date="2023" name="Ecotoxicol. Environ. Saf.">
        <title>Transcriptomic profiling of TLR-7-mediated immune-challenge in zebrafish embryos in the presence and absence of glucocorticoid-induced immunosuppression.</title>
        <authorList>
            <person name="Luckner B."/>
            <person name="Essfeld F."/>
            <person name="Ayobahan S.U."/>
            <person name="Richling E."/>
            <person name="Eilebrecht E."/>
            <person name="Eilebrecht S."/>
        </authorList>
    </citation>
    <scope>NUCLEOTIDE SEQUENCE</scope>
</reference>
<feature type="domain" description="Fibronectin type-III" evidence="8">
    <location>
        <begin position="6"/>
        <end position="112"/>
    </location>
</feature>
<dbReference type="InterPro" id="IPR036116">
    <property type="entry name" value="FN3_sf"/>
</dbReference>
<dbReference type="GO" id="GO:0016020">
    <property type="term" value="C:membrane"/>
    <property type="evidence" value="ECO:0000305"/>
    <property type="project" value="ZFIN"/>
</dbReference>
<feature type="region of interest" description="Disordered" evidence="5">
    <location>
        <begin position="314"/>
        <end position="339"/>
    </location>
</feature>
<dbReference type="CTD" id="3588"/>
<dbReference type="Pfam" id="PF09294">
    <property type="entry name" value="Interfer-bind"/>
    <property type="match status" value="1"/>
</dbReference>
<organism evidence="11">
    <name type="scientific">Danio rerio</name>
    <name type="common">Zebrafish</name>
    <name type="synonym">Brachydanio rerio</name>
    <dbReference type="NCBI Taxonomy" id="7955"/>
    <lineage>
        <taxon>Eukaryota</taxon>
        <taxon>Metazoa</taxon>
        <taxon>Chordata</taxon>
        <taxon>Craniata</taxon>
        <taxon>Vertebrata</taxon>
        <taxon>Euteleostomi</taxon>
        <taxon>Actinopterygii</taxon>
        <taxon>Neopterygii</taxon>
        <taxon>Teleostei</taxon>
        <taxon>Ostariophysi</taxon>
        <taxon>Cypriniformes</taxon>
        <taxon>Danionidae</taxon>
        <taxon>Danioninae</taxon>
        <taxon>Danio</taxon>
    </lineage>
</organism>
<dbReference type="HOGENOM" id="CLU_057526_0_0_1"/>
<dbReference type="Ensembl" id="ENSDART00000054594.7">
    <property type="protein sequence ID" value="ENSDARP00000054593.5"/>
    <property type="gene ID" value="ENSDARG00000078042.5"/>
</dbReference>
<dbReference type="ZFIN" id="ZDB-GENE-050909-1">
    <property type="gene designation" value="il10rb"/>
</dbReference>
<reference evidence="11" key="11">
    <citation type="journal article" date="2022" name="Nat. Commun.">
        <title>Identification and establishment of type IV interferon and the characterization of interferon-upsilon including its class II cytokine receptors IFN-upsilonR1 and IL-10R2.</title>
        <authorList>
            <person name="Chen S.N."/>
            <person name="Gan Z."/>
            <person name="Hou J."/>
            <person name="Yang Y.C."/>
            <person name="Huang L."/>
            <person name="Huang B."/>
            <person name="Wang S."/>
            <person name="Nie P."/>
        </authorList>
    </citation>
    <scope>NUCLEOTIDE SEQUENCE</scope>
</reference>
<dbReference type="Pfam" id="PF01108">
    <property type="entry name" value="Tissue_fac"/>
    <property type="match status" value="1"/>
</dbReference>
<dbReference type="InterPro" id="IPR013783">
    <property type="entry name" value="Ig-like_fold"/>
</dbReference>
<comment type="function">
    <text evidence="3">Together with IFNAR2, forms the heterodimeric receptor for type I interferons (including interferons alpha, beta, epsilon, omega and kappa). Type I interferon binding activates the JAK-STAT signaling cascade, resulting in transcriptional activation or repression of interferon-regulated genes that encode the effectors of the interferon response. Mechanistically, type I interferon-binding brings the IFNAR1 and IFNAR2 subunits into close proximity with one another, driving their associated Janus kinases (JAKs) (TYK2 bound to IFNAR1 and JAK1 bound to IFNAR2) to cross-phosphorylate one another. The activated kinases phosphorylate specific tyrosine residues on the intracellular domains of IFNAR1 and IFNAR2, forming docking sites for the STAT transcription factors. STAT proteins are then phosphorylated by the JAKs, promoting their translocation into the nucleus to regulate expression of interferon-regulated genes.</text>
</comment>
<keyword evidence="11" id="KW-0675">Receptor</keyword>
<reference evidence="11" key="8">
    <citation type="journal article" date="2019" name="Cell Rep.">
        <title>A 3D Atlas of Hematopoietic Stem and Progenitor Cell Expansion by Multi-dimensional RNA-Seq Analysis.</title>
        <authorList>
            <person name="Xue Y."/>
            <person name="Liu D."/>
            <person name="Cui G."/>
            <person name="Ding Y."/>
            <person name="Ai D."/>
            <person name="Gao S."/>
            <person name="Zhang Y."/>
            <person name="Suo S."/>
            <person name="Wang X."/>
            <person name="Lv P."/>
            <person name="Zhou C."/>
            <person name="Li Y."/>
            <person name="Chen X."/>
            <person name="Peng G."/>
            <person name="Jing N."/>
            <person name="Han J.J."/>
            <person name="Liu F."/>
        </authorList>
    </citation>
    <scope>NUCLEOTIDE SEQUENCE</scope>
</reference>
<accession>A0A8M1N7Q2</accession>
<keyword evidence="6" id="KW-0812">Transmembrane</keyword>
<evidence type="ECO:0000256" key="5">
    <source>
        <dbReference type="SAM" id="MobiDB-lite"/>
    </source>
</evidence>
<dbReference type="Gene3D" id="2.60.40.10">
    <property type="entry name" value="Immunoglobulins"/>
    <property type="match status" value="2"/>
</dbReference>
<reference evidence="11" key="10">
    <citation type="journal article" date="2022" name="Mucosal Immunol.">
        <title>Interleukin-10 regulates goblet cell numbers through Notch signaling in the developing zebrafish intestine.</title>
        <authorList>
            <person name="Morales R.A."/>
            <person name="Rabahi S."/>
            <person name="Diaz O.E."/>
            <person name="Salloum Y."/>
            <person name="Kern B.C."/>
            <person name="Westling M."/>
            <person name="Luo X."/>
            <person name="Parigi S.M."/>
            <person name="Monasterio G."/>
            <person name="Das S."/>
            <person name="Hernandez P.P."/>
            <person name="Villablanca E.J."/>
        </authorList>
    </citation>
    <scope>NUCLEOTIDE SEQUENCE</scope>
</reference>
<evidence type="ECO:0000256" key="3">
    <source>
        <dbReference type="ARBA" id="ARBA00053309"/>
    </source>
</evidence>
<dbReference type="OrthoDB" id="9944680at2759"/>
<dbReference type="OMA" id="YHILYWE"/>
<feature type="domain" description="Interferon/interleukin receptor" evidence="9">
    <location>
        <begin position="124"/>
        <end position="225"/>
    </location>
</feature>
<dbReference type="GO" id="GO:0060337">
    <property type="term" value="P:type I interferon-mediated signaling pathway"/>
    <property type="evidence" value="ECO:0007669"/>
    <property type="project" value="UniProtKB-ARBA"/>
</dbReference>
<dbReference type="Bgee" id="ENSDARG00000078042">
    <property type="expression patterns" value="Expressed in muscle tissue and 24 other cell types or tissues"/>
</dbReference>
<reference evidence="11" key="1">
    <citation type="journal article" date="2007" name="Genome Biol.">
        <title>Conservation and divergence of gene families encoding components of innate immune response systems in zebrafish.</title>
        <authorList>
            <person name="Stein C."/>
            <person name="Caccamo M."/>
            <person name="Laird G."/>
            <person name="Leptin M."/>
        </authorList>
    </citation>
    <scope>NUCLEOTIDE SEQUENCE</scope>
</reference>
<evidence type="ECO:0000256" key="4">
    <source>
        <dbReference type="ARBA" id="ARBA00062229"/>
    </source>
</evidence>
<dbReference type="RefSeq" id="NP_001029357.3">
    <property type="nucleotide sequence ID" value="NM_001034185.3"/>
</dbReference>
<evidence type="ECO:0000256" key="2">
    <source>
        <dbReference type="ARBA" id="ARBA00005399"/>
    </source>
</evidence>
<feature type="transmembrane region" description="Helical" evidence="6">
    <location>
        <begin position="229"/>
        <end position="254"/>
    </location>
</feature>
<reference evidence="10" key="6">
    <citation type="submission" date="2011-07" db="UniProtKB">
        <authorList>
            <consortium name="Ensembl"/>
        </authorList>
    </citation>
    <scope>IDENTIFICATION</scope>
    <source>
        <strain evidence="10">Tuebingen</strain>
    </source>
</reference>
<dbReference type="STRING" id="7955.ENSDARP00000054593"/>
<dbReference type="EMBL" id="FQ377630">
    <property type="status" value="NOT_ANNOTATED_CDS"/>
    <property type="molecule type" value="Genomic_DNA"/>
</dbReference>
<evidence type="ECO:0000313" key="12">
    <source>
        <dbReference type="ZFIN" id="ZDB-GENE-050909-1"/>
    </source>
</evidence>
<reference evidence="11" key="5">
    <citation type="journal article" date="2010" name="J. Immunol.">
        <title>In vivo analysis of Ifn-gamma1 and Ifn-gamma2 signaling in zebrafish.</title>
        <authorList>
            <person name="Aggad D."/>
            <person name="Stein C."/>
            <person name="Sieger D."/>
            <person name="Mazel M."/>
            <person name="Boudinot P."/>
            <person name="Herbomel P."/>
            <person name="Levraud J.P."/>
            <person name="Lutfalla G."/>
            <person name="Leptin M."/>
        </authorList>
    </citation>
    <scope>NUCLEOTIDE SEQUENCE</scope>
</reference>
<feature type="signal peptide" evidence="7 11">
    <location>
        <begin position="1"/>
        <end position="18"/>
    </location>
</feature>
<dbReference type="SMR" id="A0A8M1N7Q2"/>
<evidence type="ECO:0000259" key="8">
    <source>
        <dbReference type="Pfam" id="PF01108"/>
    </source>
</evidence>
<dbReference type="GeneTree" id="ENSGT00940000158406"/>
<dbReference type="AlphaFoldDB" id="A0A8M1N7Q2"/>
<dbReference type="SUPFAM" id="SSF49265">
    <property type="entry name" value="Fibronectin type III"/>
    <property type="match status" value="2"/>
</dbReference>
<dbReference type="FunFam" id="2.60.40.10:FF:002256">
    <property type="entry name" value="Interferon alpha/beta receptor 1a"/>
    <property type="match status" value="1"/>
</dbReference>
<reference evidence="11" key="2">
    <citation type="journal article" date="2007" name="J. Immunol.">
        <title>Identification of the zebrafish IFN receptor: implications for the origin of the vertebrate IFN system.</title>
        <authorList>
            <person name="Levraud J.P."/>
            <person name="Boudinot P."/>
            <person name="Colin I."/>
            <person name="Benmansour A."/>
            <person name="Peyrieras N."/>
            <person name="Herbomel P."/>
            <person name="Lutfalla G."/>
        </authorList>
    </citation>
    <scope>NUCLEOTIDE SEQUENCE</scope>
</reference>
<dbReference type="PANTHER" id="PTHR20859:SF85">
    <property type="entry name" value="INTERFERON ALPHA_BETA RECEPTOR 1 ISOFORM X1"/>
    <property type="match status" value="1"/>
</dbReference>
<reference evidence="11" key="9">
    <citation type="journal article" date="2020" name="Fish Shellfish Immunol.">
        <title>Identification of type I IFNs and their receptors in a cyprinid fish, the topmouth culter Culter alburnus.</title>
        <authorList>
            <person name="Li B."/>
            <person name="Chen S.N."/>
            <person name="Ren L."/>
            <person name="Wang S."/>
            <person name="Liu L."/>
            <person name="Liu Y."/>
            <person name="Liu S."/>
            <person name="Nie P."/>
        </authorList>
    </citation>
    <scope>NUCLEOTIDE SEQUENCE</scope>
</reference>
<dbReference type="InterPro" id="IPR050650">
    <property type="entry name" value="Type-II_Cytokine-TF_Rcpt"/>
</dbReference>
<gene>
    <name evidence="10 11 12" type="primary">il10rb</name>
    <name evidence="11" type="synonym">crfb5</name>
    <name evidence="11" type="synonym">IL10R2</name>
    <name evidence="11" type="synonym">il10rbl</name>
    <name evidence="11" type="synonym">zgc:153823</name>
</gene>
<comment type="subcellular location">
    <subcellularLocation>
        <location evidence="1">Cell membrane</location>
        <topology evidence="1">Single-pass membrane protein</topology>
    </subcellularLocation>
</comment>
<evidence type="ECO:0000256" key="6">
    <source>
        <dbReference type="SAM" id="Phobius"/>
    </source>
</evidence>
<evidence type="ECO:0000313" key="11">
    <source>
        <dbReference type="RefSeq" id="NP_001029357.3"/>
    </source>
</evidence>
<dbReference type="GeneID" id="619391"/>
<evidence type="ECO:0000313" key="10">
    <source>
        <dbReference type="Ensembl" id="ENSDARP00000054593"/>
    </source>
</evidence>
<reference evidence="10" key="7">
    <citation type="journal article" date="2013" name="Nature">
        <title>The zebrafish reference genome sequence and its relationship to the human genome.</title>
        <authorList>
            <consortium name="Genome Reference Consortium Zebrafish"/>
            <person name="Howe K."/>
            <person name="Clark M.D."/>
            <person name="Torroja C.F."/>
            <person name="Torrance J."/>
            <person name="Berthelot C."/>
            <person name="Muffato M."/>
            <person name="Collins J.E."/>
            <person name="Humphray S."/>
            <person name="McLaren K."/>
            <person name="Matthews L."/>
            <person name="McLaren S."/>
            <person name="Sealy I."/>
            <person name="Caccamo M."/>
            <person name="Churcher C."/>
            <person name="Scott C."/>
            <person name="Barrett J.C."/>
            <person name="Koch R."/>
            <person name="Rauch G.J."/>
            <person name="White S."/>
            <person name="Chow W."/>
            <person name="Kilian B."/>
            <person name="Quintais L.T."/>
            <person name="Guerra-Assuncao J.A."/>
            <person name="Zhou Y."/>
            <person name="Gu Y."/>
            <person name="Yen J."/>
            <person name="Vogel J.H."/>
            <person name="Eyre T."/>
            <person name="Redmond S."/>
            <person name="Banerjee R."/>
            <person name="Chi J."/>
            <person name="Fu B."/>
            <person name="Langley E."/>
            <person name="Maguire S.F."/>
            <person name="Laird G.K."/>
            <person name="Lloyd D."/>
            <person name="Kenyon E."/>
            <person name="Donaldson S."/>
            <person name="Sehra H."/>
            <person name="Almeida-King J."/>
            <person name="Loveland J."/>
            <person name="Trevanion S."/>
            <person name="Jones M."/>
            <person name="Quail M."/>
            <person name="Willey D."/>
            <person name="Hunt A."/>
            <person name="Burton J."/>
            <person name="Sims S."/>
            <person name="McLay K."/>
            <person name="Plumb B."/>
            <person name="Davis J."/>
            <person name="Clee C."/>
            <person name="Oliver K."/>
            <person name="Clark R."/>
            <person name="Riddle C."/>
            <person name="Elliot D."/>
            <person name="Eliott D."/>
            <person name="Threadgold G."/>
            <person name="Harden G."/>
            <person name="Ware D."/>
            <person name="Begum S."/>
            <person name="Mortimore B."/>
            <person name="Mortimer B."/>
            <person name="Kerry G."/>
            <person name="Heath P."/>
            <person name="Phillimore B."/>
            <person name="Tracey A."/>
            <person name="Corby N."/>
            <person name="Dunn M."/>
            <person name="Johnson C."/>
            <person name="Wood J."/>
            <person name="Clark S."/>
            <person name="Pelan S."/>
            <person name="Griffiths G."/>
            <person name="Smith M."/>
            <person name="Glithero R."/>
            <person name="Howden P."/>
            <person name="Barker N."/>
            <person name="Lloyd C."/>
            <person name="Stevens C."/>
            <person name="Harley J."/>
            <person name="Holt K."/>
            <person name="Panagiotidis G."/>
            <person name="Lovell J."/>
            <person name="Beasley H."/>
            <person name="Henderson C."/>
            <person name="Gordon D."/>
            <person name="Auger K."/>
            <person name="Wright D."/>
            <person name="Collins J."/>
            <person name="Raisen C."/>
            <person name="Dyer L."/>
            <person name="Leung K."/>
            <person name="Robertson L."/>
            <person name="Ambridge K."/>
            <person name="Leongamornlert D."/>
            <person name="McGuire S."/>
            <person name="Gilderthorp R."/>
            <person name="Griffiths C."/>
            <person name="Manthravadi D."/>
            <person name="Nichol S."/>
            <person name="Barker G."/>
            <person name="Whitehead S."/>
            <person name="Kay M."/>
            <person name="Brown J."/>
            <person name="Murnane C."/>
            <person name="Gray E."/>
            <person name="Humphries M."/>
            <person name="Sycamore N."/>
            <person name="Barker D."/>
            <person name="Saunders D."/>
            <person name="Wallis J."/>
            <person name="Babbage A."/>
            <person name="Hammond S."/>
            <person name="Mashreghi-Mohammadi M."/>
            <person name="Barr L."/>
            <person name="Martin S."/>
            <person name="Wray P."/>
            <person name="Ellington A."/>
            <person name="Matthews N."/>
            <person name="Ellwood M."/>
            <person name="Woodmansey R."/>
            <person name="Clark G."/>
            <person name="Cooper J."/>
            <person name="Cooper J."/>
            <person name="Tromans A."/>
            <person name="Grafham D."/>
            <person name="Skuce C."/>
            <person name="Pandian R."/>
            <person name="Andrews R."/>
            <person name="Harrison E."/>
            <person name="Kimberley A."/>
            <person name="Garnett J."/>
            <person name="Fosker N."/>
            <person name="Hall R."/>
            <person name="Garner P."/>
            <person name="Kelly D."/>
            <person name="Bird C."/>
            <person name="Palmer S."/>
            <person name="Gehring I."/>
            <person name="Berger A."/>
            <person name="Dooley C.M."/>
            <person name="Ersan-Urun Z."/>
            <person name="Eser C."/>
            <person name="Geiger H."/>
            <person name="Geisler M."/>
            <person name="Karotki L."/>
            <person name="Kirn A."/>
            <person name="Konantz J."/>
            <person name="Konantz M."/>
            <person name="Oberlander M."/>
            <person name="Rudolph-Geiger S."/>
            <person name="Teucke M."/>
            <person name="Lanz C."/>
            <person name="Raddatz G."/>
            <person name="Osoegawa K."/>
            <person name="Zhu B."/>
            <person name="Rapp A."/>
            <person name="Widaa S."/>
            <person name="Langford C."/>
            <person name="Yang F."/>
            <person name="Schuster S.C."/>
            <person name="Carter N.P."/>
            <person name="Harrow J."/>
            <person name="Ning Z."/>
            <person name="Herrero J."/>
            <person name="Searle S.M."/>
            <person name="Enright A."/>
            <person name="Geisler R."/>
            <person name="Plasterk R.H."/>
            <person name="Lee C."/>
            <person name="Westerfield M."/>
            <person name="de Jong P.J."/>
            <person name="Zon L.I."/>
            <person name="Postlethwait J.H."/>
            <person name="Nusslein-Volhard C."/>
            <person name="Hubbard T.J."/>
            <person name="Roest Crollius H."/>
            <person name="Rogers J."/>
            <person name="Stemple D.L."/>
        </authorList>
    </citation>
    <scope>NUCLEOTIDE SEQUENCE [LARGE SCALE GENOMIC DNA]</scope>
    <source>
        <strain evidence="10">Tuebingen</strain>
    </source>
</reference>
<dbReference type="GO" id="GO:0002757">
    <property type="term" value="P:immune response-activating signaling pathway"/>
    <property type="evidence" value="ECO:0000305"/>
    <property type="project" value="ZFIN"/>
</dbReference>
<protein>
    <submittedName>
        <fullName evidence="10">Interleukin 10 receptor, beta</fullName>
    </submittedName>
    <submittedName>
        <fullName evidence="11">Interleukin-10 receptor subunit beta precursor</fullName>
    </submittedName>
</protein>
<evidence type="ECO:0000256" key="7">
    <source>
        <dbReference type="SAM" id="SignalP"/>
    </source>
</evidence>
<accession>F1QA77</accession>
<dbReference type="EMBL" id="CU638712">
    <property type="status" value="NOT_ANNOTATED_CDS"/>
    <property type="molecule type" value="Genomic_DNA"/>
</dbReference>
<reference evidence="11" key="3">
    <citation type="journal article" date="2009" name="J. Immunol.">
        <title>The two groups of zebrafish virus-induced interferons signal via distinct receptors with specific and shared chains.</title>
        <authorList>
            <person name="Aggad D."/>
            <person name="Mazel M."/>
            <person name="Boudinot P."/>
            <person name="Mogensen K.E."/>
            <person name="Hamming O.J."/>
            <person name="Hartmann R."/>
            <person name="Kotenko S."/>
            <person name="Herbomel P."/>
            <person name="Lutfalla G."/>
            <person name="Levraud J.P."/>
        </authorList>
    </citation>
    <scope>NUCLEOTIDE SEQUENCE</scope>
</reference>
<comment type="similarity">
    <text evidence="2">Belongs to the type II cytokine receptor family.</text>
</comment>
<dbReference type="GO" id="GO:0019221">
    <property type="term" value="P:cytokine-mediated signaling pathway"/>
    <property type="evidence" value="ECO:0000318"/>
    <property type="project" value="GO_Central"/>
</dbReference>
<dbReference type="GO" id="GO:0005886">
    <property type="term" value="C:plasma membrane"/>
    <property type="evidence" value="ECO:0000318"/>
    <property type="project" value="GO_Central"/>
</dbReference>